<comment type="caution">
    <text evidence="5">The sequence shown here is derived from an EMBL/GenBank/DDBJ whole genome shotgun (WGS) entry which is preliminary data.</text>
</comment>
<dbReference type="NCBIfam" id="TIGR01643">
    <property type="entry name" value="YD_repeat_2x"/>
    <property type="match status" value="3"/>
</dbReference>
<keyword evidence="1" id="KW-0677">Repeat</keyword>
<feature type="compositionally biased region" description="Basic and acidic residues" evidence="2">
    <location>
        <begin position="910"/>
        <end position="920"/>
    </location>
</feature>
<feature type="domain" description="Teneurin-like YD-shell" evidence="4">
    <location>
        <begin position="908"/>
        <end position="1118"/>
    </location>
</feature>
<feature type="compositionally biased region" description="Low complexity" evidence="2">
    <location>
        <begin position="127"/>
        <end position="136"/>
    </location>
</feature>
<dbReference type="InterPro" id="IPR022385">
    <property type="entry name" value="Rhs_assc_core"/>
</dbReference>
<dbReference type="Gene3D" id="2.180.10.10">
    <property type="entry name" value="RHS repeat-associated core"/>
    <property type="match status" value="3"/>
</dbReference>
<protein>
    <submittedName>
        <fullName evidence="5">RHS repeat protein</fullName>
    </submittedName>
</protein>
<reference evidence="5" key="1">
    <citation type="submission" date="2019-06" db="EMBL/GenBank/DDBJ databases">
        <title>Metagenome assembled Genome of Spiribacter salinus SL48-SHIP from the microbial mat of Salt Lake 48 (Novosibirsk region, Russia).</title>
        <authorList>
            <person name="Shipova A."/>
            <person name="Rozanov A.S."/>
            <person name="Bryanskaya A.V."/>
            <person name="Peltek S.E."/>
        </authorList>
    </citation>
    <scope>NUCLEOTIDE SEQUENCE [LARGE SCALE GENOMIC DNA]</scope>
    <source>
        <strain evidence="5">SL48-SHIP-2</strain>
    </source>
</reference>
<feature type="domain" description="DUF6531" evidence="3">
    <location>
        <begin position="157"/>
        <end position="230"/>
    </location>
</feature>
<dbReference type="AlphaFoldDB" id="A0A540VNE5"/>
<proteinExistence type="predicted"/>
<dbReference type="Pfam" id="PF20148">
    <property type="entry name" value="DUF6531"/>
    <property type="match status" value="1"/>
</dbReference>
<sequence>MSDSKPIEVMADTGNLYAFSLAEGSASDNAVQKASVGNWLHWLRESFWIRFENQLANWERVLRRGGDRNPADSRGPIFQRVAKLLDEGIIEVHRRDRSQVSPTKQKADEGKPSEARTQDRPAGSGGDAASSEGGEAQPQGLADKDPGPSTEQQKLKGDPVAPVTGEEILILDDFSAAAAMPFQWQRRYRSRATDRDVGLGAGWFAAPLRMIWQDDEATRVLDAEARIVTFPLLAKGAVAGQSAAGMRLERKADDRMMLTEADGRVWILALAGDHLWRPVSVQNSMGHQWQFGYDAGMRLARIDVSPHKRIELAYGAQDRIQQIQLCQGDTKQVLASYRYDGDGNLIAATTDTGTERYGYNGHQIANRELPTGYHFLFHWDGDGPEARCLRTHGEDGHYDFQFDYQPEQYLTRVTNAFGQTQVYHYDERDRIVALQDPDGSAHQWVYNEQGRLTAHRLPDGRTTRYDYDARGLLVRERLPDGREHRWHYNALGFCTAENLPDGRSIRRQFDALGRILWQQRADGSQWYYHYDAQGWLSETVSDTGEVRRTGFDDDGRLLADEQQGVLTRFAFDPRGRVKGQLEQDRVTEYDYDGAHISAIHQYPESAPEQRRSRFYQYDSAGRLTGFTAATGEVHGFEYGGLAHPERYQRPDGQYVFYQQDQEQRLTQVIRPDGGQWGLEYDSKGQVVACRAPDGRHIRFSYDAAGDIVHREQDGDWVQHLKRDAGGRVLQQITQGCDRDPVRKQFQYDAYGRRTYANVAERTLSWRYDTCGRVTDHQQGDHSVHYDYGSGPQLKGLTLPDGTTIAYQYDRRGRWQAVEVNGETVVQRDFDPQGRERHREAGNNQQSQVWDRYDCLIKRRWQASPEDEAAKITHTRRYHWDAESRLEGFSDSDEGDHTFVRDPQGQLIGENDQKFDYDDGGNRLPDQQTEVERDRLVQTADALRHYDELGAETTVLGNSPEYRRFDAEGQLTQLKREGLQVQYGYDALNRRAWRKSEAGTTTYIWHNNVLLGEQHPDGQWQWYIRDPQTDAPLFTLINGIPYHYELDWRGMPIRLWAEDGSLVWQANADAWGNCDPEMPNSFIHQPLRLPGQFEDELTGLCNNRFRDYDPQTGRYLTPDPLGIRGGLNSYRYTKNPVDYIDPLGLKNKKSVTASNAEKGEEAPIDDDVPPMVELPEEVVSDDNLLGSGAFKEAFIVDDETVFLAPKRVVHHNKPHGKAEIQKEADLLSYLSSMGLPTIKTHGDAQVSHSDGTKT</sequence>
<name>A0A540VNE5_9GAMM</name>
<feature type="domain" description="Teneurin-like YD-shell" evidence="4">
    <location>
        <begin position="397"/>
        <end position="532"/>
    </location>
</feature>
<dbReference type="InterPro" id="IPR011041">
    <property type="entry name" value="Quinoprot_gluc/sorb_DH_b-prop"/>
</dbReference>
<dbReference type="InterPro" id="IPR006530">
    <property type="entry name" value="YD"/>
</dbReference>
<feature type="non-terminal residue" evidence="5">
    <location>
        <position position="1253"/>
    </location>
</feature>
<dbReference type="InterPro" id="IPR045351">
    <property type="entry name" value="DUF6531"/>
</dbReference>
<accession>A0A540VNE5</accession>
<dbReference type="InterPro" id="IPR050708">
    <property type="entry name" value="T6SS_VgrG/RHS"/>
</dbReference>
<evidence type="ECO:0000259" key="3">
    <source>
        <dbReference type="Pfam" id="PF20148"/>
    </source>
</evidence>
<dbReference type="Pfam" id="PF25023">
    <property type="entry name" value="TEN_YD-shell"/>
    <property type="match status" value="3"/>
</dbReference>
<evidence type="ECO:0000256" key="2">
    <source>
        <dbReference type="SAM" id="MobiDB-lite"/>
    </source>
</evidence>
<dbReference type="InterPro" id="IPR056823">
    <property type="entry name" value="TEN-like_YD-shell"/>
</dbReference>
<feature type="domain" description="Teneurin-like YD-shell" evidence="4">
    <location>
        <begin position="722"/>
        <end position="856"/>
    </location>
</feature>
<dbReference type="PANTHER" id="PTHR32305">
    <property type="match status" value="1"/>
</dbReference>
<dbReference type="Proteomes" id="UP000315400">
    <property type="component" value="Unassembled WGS sequence"/>
</dbReference>
<feature type="compositionally biased region" description="Basic and acidic residues" evidence="2">
    <location>
        <begin position="105"/>
        <end position="119"/>
    </location>
</feature>
<gene>
    <name evidence="5" type="ORF">FKY71_14635</name>
</gene>
<dbReference type="EMBL" id="VIFK01000234">
    <property type="protein sequence ID" value="TQE98285.1"/>
    <property type="molecule type" value="Genomic_DNA"/>
</dbReference>
<dbReference type="PANTHER" id="PTHR32305:SF15">
    <property type="entry name" value="PROTEIN RHSA-RELATED"/>
    <property type="match status" value="1"/>
</dbReference>
<feature type="region of interest" description="Disordered" evidence="2">
    <location>
        <begin position="93"/>
        <end position="161"/>
    </location>
</feature>
<feature type="region of interest" description="Disordered" evidence="2">
    <location>
        <begin position="888"/>
        <end position="925"/>
    </location>
</feature>
<evidence type="ECO:0000256" key="1">
    <source>
        <dbReference type="ARBA" id="ARBA00022737"/>
    </source>
</evidence>
<evidence type="ECO:0000313" key="5">
    <source>
        <dbReference type="EMBL" id="TQE98285.1"/>
    </source>
</evidence>
<evidence type="ECO:0000259" key="4">
    <source>
        <dbReference type="Pfam" id="PF25023"/>
    </source>
</evidence>
<dbReference type="SUPFAM" id="SSF50952">
    <property type="entry name" value="Soluble quinoprotein glucose dehydrogenase"/>
    <property type="match status" value="1"/>
</dbReference>
<organism evidence="5">
    <name type="scientific">Spiribacter salinus</name>
    <dbReference type="NCBI Taxonomy" id="1335746"/>
    <lineage>
        <taxon>Bacteria</taxon>
        <taxon>Pseudomonadati</taxon>
        <taxon>Pseudomonadota</taxon>
        <taxon>Gammaproteobacteria</taxon>
        <taxon>Chromatiales</taxon>
        <taxon>Ectothiorhodospiraceae</taxon>
        <taxon>Spiribacter</taxon>
    </lineage>
</organism>
<dbReference type="NCBIfam" id="TIGR03696">
    <property type="entry name" value="Rhs_assc_core"/>
    <property type="match status" value="1"/>
</dbReference>